<evidence type="ECO:0000256" key="12">
    <source>
        <dbReference type="PIRSR" id="PIRSR604361-2"/>
    </source>
</evidence>
<feature type="binding site" evidence="13">
    <location>
        <position position="158"/>
    </location>
    <ligand>
        <name>Zn(2+)</name>
        <dbReference type="ChEBI" id="CHEBI:29105"/>
        <note>ligand shared between dimeric partners</note>
    </ligand>
</feature>
<dbReference type="Gene3D" id="3.10.180.10">
    <property type="entry name" value="2,3-Dihydroxybiphenyl 1,2-Dioxygenase, domain 1"/>
    <property type="match status" value="1"/>
</dbReference>
<protein>
    <recommendedName>
        <fullName evidence="3">lactoylglutathione lyase</fullName>
        <ecNumber evidence="3">4.4.1.5</ecNumber>
    </recommendedName>
    <alternativeName>
        <fullName evidence="8">Aldoketomutase</fullName>
    </alternativeName>
    <alternativeName>
        <fullName evidence="7">Ketone-aldehyde mutase</fullName>
    </alternativeName>
    <alternativeName>
        <fullName evidence="9">Methylglyoxalase</fullName>
    </alternativeName>
    <alternativeName>
        <fullName evidence="10">S-D-lactoylglutathione methylglyoxal lyase</fullName>
    </alternativeName>
</protein>
<feature type="active site" description="Proton donor/acceptor" evidence="11">
    <location>
        <position position="204"/>
    </location>
</feature>
<dbReference type="Pfam" id="PF00903">
    <property type="entry name" value="Glyoxalase"/>
    <property type="match status" value="1"/>
</dbReference>
<dbReference type="InterPro" id="IPR004360">
    <property type="entry name" value="Glyas_Fos-R_dOase_dom"/>
</dbReference>
<evidence type="ECO:0000256" key="11">
    <source>
        <dbReference type="PIRSR" id="PIRSR604361-1"/>
    </source>
</evidence>
<proteinExistence type="inferred from homology"/>
<dbReference type="InterPro" id="IPR029068">
    <property type="entry name" value="Glyas_Bleomycin-R_OHBP_Dase"/>
</dbReference>
<evidence type="ECO:0000256" key="8">
    <source>
        <dbReference type="ARBA" id="ARBA00030892"/>
    </source>
</evidence>
<gene>
    <name evidence="15" type="primary">ORF201972</name>
</gene>
<feature type="binding site" evidence="12">
    <location>
        <begin position="188"/>
        <end position="189"/>
    </location>
    <ligand>
        <name>substrate</name>
        <note>ligand shared between dimeric partners</note>
    </ligand>
</feature>
<dbReference type="UniPathway" id="UPA00619">
    <property type="reaction ID" value="UER00675"/>
</dbReference>
<keyword evidence="4 13" id="KW-0479">Metal-binding</keyword>
<dbReference type="EMBL" id="HACG01047781">
    <property type="protein sequence ID" value="CEK94646.1"/>
    <property type="molecule type" value="Transcribed_RNA"/>
</dbReference>
<feature type="binding site" evidence="12">
    <location>
        <position position="65"/>
    </location>
    <ligand>
        <name>substrate</name>
        <note>ligand shared between dimeric partners</note>
    </ligand>
</feature>
<comment type="similarity">
    <text evidence="2">Belongs to the glyoxalase I family.</text>
</comment>
<organism evidence="15">
    <name type="scientific">Arion vulgaris</name>
    <dbReference type="NCBI Taxonomy" id="1028688"/>
    <lineage>
        <taxon>Eukaryota</taxon>
        <taxon>Metazoa</taxon>
        <taxon>Spiralia</taxon>
        <taxon>Lophotrochozoa</taxon>
        <taxon>Mollusca</taxon>
        <taxon>Gastropoda</taxon>
        <taxon>Heterobranchia</taxon>
        <taxon>Euthyneura</taxon>
        <taxon>Panpulmonata</taxon>
        <taxon>Eupulmonata</taxon>
        <taxon>Stylommatophora</taxon>
        <taxon>Helicina</taxon>
        <taxon>Arionoidea</taxon>
        <taxon>Arionidae</taxon>
        <taxon>Arion</taxon>
    </lineage>
</organism>
<reference evidence="15" key="1">
    <citation type="submission" date="2014-12" db="EMBL/GenBank/DDBJ databases">
        <title>Insight into the proteome of Arion vulgaris.</title>
        <authorList>
            <person name="Aradska J."/>
            <person name="Bulat T."/>
            <person name="Smidak R."/>
            <person name="Sarate P."/>
            <person name="Gangsoo J."/>
            <person name="Sialana F."/>
            <person name="Bilban M."/>
            <person name="Lubec G."/>
        </authorList>
    </citation>
    <scope>NUCLEOTIDE SEQUENCE</scope>
    <source>
        <tissue evidence="15">Skin</tissue>
    </source>
</reference>
<comment type="cofactor">
    <cofactor evidence="13">
        <name>Zn(2+)</name>
        <dbReference type="ChEBI" id="CHEBI:29105"/>
    </cofactor>
    <text evidence="13">Binds 1 zinc ion per subunit. In the homodimer, two zinc ions are bound between subunits.</text>
</comment>
<dbReference type="PANTHER" id="PTHR10374:SF30">
    <property type="entry name" value="LACTOYLGLUTATHIONE LYASE"/>
    <property type="match status" value="1"/>
</dbReference>
<keyword evidence="5 13" id="KW-0862">Zinc</keyword>
<sequence length="213" mass="24242">MLSLQRQVIRVLCRPNIVSQASVKSVLRNFIFGSTNSLNMALSDDEARKVCIPPPPETEGFFFQQTMLRIKDPKKSLDFYSRVMGMSLLLKLDFPPMDFSLYFMGYENAADIPSDPKERARFCFSRKATLELTHNYGTEKEDKAVYHNGNSDPRGFGHIGIVVPDVYKSCERFEQLGVPFIKKPDGGKMKGLAFIQDPDGYWIEILNPQNMAK</sequence>
<evidence type="ECO:0000256" key="7">
    <source>
        <dbReference type="ARBA" id="ARBA00030291"/>
    </source>
</evidence>
<evidence type="ECO:0000256" key="3">
    <source>
        <dbReference type="ARBA" id="ARBA00012081"/>
    </source>
</evidence>
<evidence type="ECO:0000259" key="14">
    <source>
        <dbReference type="PROSITE" id="PS51819"/>
    </source>
</evidence>
<evidence type="ECO:0000256" key="10">
    <source>
        <dbReference type="ARBA" id="ARBA00033298"/>
    </source>
</evidence>
<feature type="domain" description="VOC" evidence="14">
    <location>
        <begin position="62"/>
        <end position="208"/>
    </location>
</feature>
<dbReference type="PROSITE" id="PS00934">
    <property type="entry name" value="GLYOXALASE_I_1"/>
    <property type="match status" value="1"/>
</dbReference>
<dbReference type="AlphaFoldDB" id="A0A0B7BQJ6"/>
<dbReference type="GO" id="GO:0046872">
    <property type="term" value="F:metal ion binding"/>
    <property type="evidence" value="ECO:0007669"/>
    <property type="project" value="UniProtKB-KW"/>
</dbReference>
<feature type="binding site" evidence="12">
    <location>
        <position position="154"/>
    </location>
    <ligand>
        <name>substrate</name>
        <note>ligand shared between dimeric partners</note>
    </ligand>
</feature>
<dbReference type="CDD" id="cd07233">
    <property type="entry name" value="GlxI_Zn"/>
    <property type="match status" value="1"/>
</dbReference>
<feature type="binding site" evidence="13">
    <location>
        <position position="65"/>
    </location>
    <ligand>
        <name>Zn(2+)</name>
        <dbReference type="ChEBI" id="CHEBI:29105"/>
        <note>ligand shared between dimeric partners</note>
    </ligand>
</feature>
<keyword evidence="6" id="KW-0456">Lyase</keyword>
<evidence type="ECO:0000256" key="2">
    <source>
        <dbReference type="ARBA" id="ARBA00010363"/>
    </source>
</evidence>
<feature type="binding site" evidence="12">
    <location>
        <position position="135"/>
    </location>
    <ligand>
        <name>substrate</name>
        <note>ligand shared between dimeric partners</note>
    </ligand>
</feature>
<evidence type="ECO:0000256" key="13">
    <source>
        <dbReference type="PIRSR" id="PIRSR604361-3"/>
    </source>
</evidence>
<evidence type="ECO:0000256" key="9">
    <source>
        <dbReference type="ARBA" id="ARBA00032460"/>
    </source>
</evidence>
<feature type="binding site" evidence="12">
    <location>
        <position position="69"/>
    </location>
    <ligand>
        <name>substrate</name>
        <note>ligand shared between dimeric partners</note>
    </ligand>
</feature>
<feature type="binding site" evidence="13">
    <location>
        <position position="204"/>
    </location>
    <ligand>
        <name>Zn(2+)</name>
        <dbReference type="ChEBI" id="CHEBI:29105"/>
        <note>ligand shared between dimeric partners</note>
    </ligand>
</feature>
<accession>A0A0B7BQJ6</accession>
<dbReference type="InterPro" id="IPR004361">
    <property type="entry name" value="Glyoxalase_1"/>
</dbReference>
<comment type="pathway">
    <text evidence="1">Secondary metabolite metabolism; methylglyoxal degradation; (R)-lactate from methylglyoxal: step 1/2.</text>
</comment>
<dbReference type="SUPFAM" id="SSF54593">
    <property type="entry name" value="Glyoxalase/Bleomycin resistance protein/Dihydroxybiphenyl dioxygenase"/>
    <property type="match status" value="1"/>
</dbReference>
<dbReference type="NCBIfam" id="TIGR00068">
    <property type="entry name" value="glyox_I"/>
    <property type="match status" value="1"/>
</dbReference>
<evidence type="ECO:0000256" key="5">
    <source>
        <dbReference type="ARBA" id="ARBA00022833"/>
    </source>
</evidence>
<dbReference type="PROSITE" id="PS51819">
    <property type="entry name" value="VOC"/>
    <property type="match status" value="1"/>
</dbReference>
<feature type="binding site" evidence="13">
    <location>
        <position position="131"/>
    </location>
    <ligand>
        <name>Zn(2+)</name>
        <dbReference type="ChEBI" id="CHEBI:29105"/>
        <note>ligand shared between dimeric partners</note>
    </ligand>
</feature>
<name>A0A0B7BQJ6_9EUPU</name>
<dbReference type="EC" id="4.4.1.5" evidence="3"/>
<dbReference type="InterPro" id="IPR037523">
    <property type="entry name" value="VOC_core"/>
</dbReference>
<dbReference type="GO" id="GO:0004462">
    <property type="term" value="F:lactoylglutathione lyase activity"/>
    <property type="evidence" value="ECO:0007669"/>
    <property type="project" value="UniProtKB-EC"/>
</dbReference>
<evidence type="ECO:0000256" key="6">
    <source>
        <dbReference type="ARBA" id="ARBA00023239"/>
    </source>
</evidence>
<evidence type="ECO:0000256" key="1">
    <source>
        <dbReference type="ARBA" id="ARBA00005008"/>
    </source>
</evidence>
<evidence type="ECO:0000313" key="15">
    <source>
        <dbReference type="EMBL" id="CEK94646.1"/>
    </source>
</evidence>
<evidence type="ECO:0000256" key="4">
    <source>
        <dbReference type="ARBA" id="ARBA00022723"/>
    </source>
</evidence>
<dbReference type="PANTHER" id="PTHR10374">
    <property type="entry name" value="LACTOYLGLUTATHIONE LYASE GLYOXALASE I"/>
    <property type="match status" value="1"/>
</dbReference>
<feature type="binding site" evidence="12">
    <location>
        <position position="158"/>
    </location>
    <ligand>
        <name>substrate</name>
        <note>ligand shared between dimeric partners</note>
    </ligand>
</feature>
<dbReference type="InterPro" id="IPR018146">
    <property type="entry name" value="Glyoxalase_1_CS"/>
</dbReference>